<keyword evidence="2" id="KW-1185">Reference proteome</keyword>
<dbReference type="Proteomes" id="UP001652582">
    <property type="component" value="Chromosome Z"/>
</dbReference>
<dbReference type="PANTHER" id="PTHR33198">
    <property type="entry name" value="ANK_REP_REGION DOMAIN-CONTAINING PROTEIN-RELATED"/>
    <property type="match status" value="1"/>
</dbReference>
<feature type="region of interest" description="Disordered" evidence="1">
    <location>
        <begin position="185"/>
        <end position="204"/>
    </location>
</feature>
<dbReference type="KEGG" id="bany:112044007"/>
<dbReference type="RefSeq" id="XP_023935489.2">
    <property type="nucleotide sequence ID" value="XM_024079721.2"/>
</dbReference>
<dbReference type="GeneID" id="112044007"/>
<gene>
    <name evidence="3" type="primary">LOC112044007</name>
</gene>
<dbReference type="AlphaFoldDB" id="A0A6J1MLZ3"/>
<sequence length="281" mass="31892">MSSYLGNLAFFDYKINEWEVFHSRLTQFIKLNKISDDSQSAVLLTHLSDDSYRLIRNLVHPKKLEVCSYTELVEVLNQHFTPKRSTFADRAKFYEASRSDGESIEEWAARLRGLAVYCDFGAELDTLLRDRFVLGFRAGPERDKLFECDSKTLTFGQALEVAQKTACARQARVVVKEEPVFRVGEQRKAGHGQAQAKPSRSEDRSSVMQRCSVCGLRSHSADKCRFRNLKCRSCGGGHLVKMCKNKSNVHNIGAQSEGCSQDPLAGRDCRECDLFNMRFPN</sequence>
<name>A0A6J1MLZ3_BICAN</name>
<evidence type="ECO:0000313" key="2">
    <source>
        <dbReference type="Proteomes" id="UP001652582"/>
    </source>
</evidence>
<dbReference type="OrthoDB" id="6772952at2759"/>
<proteinExistence type="predicted"/>
<dbReference type="PANTHER" id="PTHR33198:SF19">
    <property type="entry name" value="CCHC-TYPE DOMAIN-CONTAINING PROTEIN"/>
    <property type="match status" value="1"/>
</dbReference>
<organism evidence="2 3">
    <name type="scientific">Bicyclus anynana</name>
    <name type="common">Squinting bush brown butterfly</name>
    <dbReference type="NCBI Taxonomy" id="110368"/>
    <lineage>
        <taxon>Eukaryota</taxon>
        <taxon>Metazoa</taxon>
        <taxon>Ecdysozoa</taxon>
        <taxon>Arthropoda</taxon>
        <taxon>Hexapoda</taxon>
        <taxon>Insecta</taxon>
        <taxon>Pterygota</taxon>
        <taxon>Neoptera</taxon>
        <taxon>Endopterygota</taxon>
        <taxon>Lepidoptera</taxon>
        <taxon>Glossata</taxon>
        <taxon>Ditrysia</taxon>
        <taxon>Papilionoidea</taxon>
        <taxon>Nymphalidae</taxon>
        <taxon>Satyrinae</taxon>
        <taxon>Satyrini</taxon>
        <taxon>Mycalesina</taxon>
        <taxon>Bicyclus</taxon>
    </lineage>
</organism>
<evidence type="ECO:0000313" key="3">
    <source>
        <dbReference type="RefSeq" id="XP_023935489.2"/>
    </source>
</evidence>
<evidence type="ECO:0000256" key="1">
    <source>
        <dbReference type="SAM" id="MobiDB-lite"/>
    </source>
</evidence>
<reference evidence="3" key="1">
    <citation type="submission" date="2025-08" db="UniProtKB">
        <authorList>
            <consortium name="RefSeq"/>
        </authorList>
    </citation>
    <scope>IDENTIFICATION</scope>
</reference>
<protein>
    <submittedName>
        <fullName evidence="3">Uncharacterized protein LOC112044007</fullName>
    </submittedName>
</protein>
<accession>A0A6J1MLZ3</accession>